<dbReference type="Proteomes" id="UP000034407">
    <property type="component" value="Unassembled WGS sequence"/>
</dbReference>
<comment type="caution">
    <text evidence="1">The sequence shown here is derived from an EMBL/GenBank/DDBJ whole genome shotgun (WGS) entry which is preliminary data.</text>
</comment>
<sequence length="269" mass="30862">MKVYALVGESGSGKSYKALELAYEKNINYIIDDGILIFKNKIIAGISAKQASTKIQAVKRAIFHDENHRNEVKFKIVEENIESILIIGTSDKMVNQIASKLNLGKIYKTVYINEISTQEEIDIAKEWRSKGNHIIPLPTLEVKSIASGLSINPIKKLFKRENKESILVEKTIIRPTFSYMGNFYIKKNAINQIIFFELSKFDYISKINSVKFNNKKGNLEIFIILELDLFNCIETIFKLQEHIIKALYDVTLINVSRLDIRLNKIKSVK</sequence>
<reference evidence="1 2" key="1">
    <citation type="submission" date="2015-04" db="EMBL/GenBank/DDBJ databases">
        <title>Microcin producing Clostridium sp. JC272T.</title>
        <authorList>
            <person name="Jyothsna T."/>
            <person name="Sasikala C."/>
            <person name="Ramana C."/>
        </authorList>
    </citation>
    <scope>NUCLEOTIDE SEQUENCE [LARGE SCALE GENOMIC DNA]</scope>
    <source>
        <strain evidence="1 2">JC272</strain>
    </source>
</reference>
<dbReference type="EMBL" id="LBBT01000137">
    <property type="protein sequence ID" value="KKY01927.1"/>
    <property type="molecule type" value="Genomic_DNA"/>
</dbReference>
<dbReference type="AlphaFoldDB" id="A0A0M3DKL6"/>
<dbReference type="PATRIC" id="fig|1629550.3.peg.618"/>
<evidence type="ECO:0000313" key="2">
    <source>
        <dbReference type="Proteomes" id="UP000034407"/>
    </source>
</evidence>
<accession>A0A0M3DKL6</accession>
<keyword evidence="1" id="KW-0547">Nucleotide-binding</keyword>
<keyword evidence="2" id="KW-1185">Reference proteome</keyword>
<evidence type="ECO:0000313" key="1">
    <source>
        <dbReference type="EMBL" id="KKY01927.1"/>
    </source>
</evidence>
<dbReference type="GO" id="GO:0005524">
    <property type="term" value="F:ATP binding"/>
    <property type="evidence" value="ECO:0007669"/>
    <property type="project" value="UniProtKB-KW"/>
</dbReference>
<dbReference type="OrthoDB" id="5429664at2"/>
<name>A0A0M3DKL6_9FIRM</name>
<keyword evidence="1" id="KW-0067">ATP-binding</keyword>
<protein>
    <submittedName>
        <fullName evidence="1">ATP-binding protein</fullName>
    </submittedName>
</protein>
<organism evidence="1 2">
    <name type="scientific">Paraclostridium benzoelyticum</name>
    <dbReference type="NCBI Taxonomy" id="1629550"/>
    <lineage>
        <taxon>Bacteria</taxon>
        <taxon>Bacillati</taxon>
        <taxon>Bacillota</taxon>
        <taxon>Clostridia</taxon>
        <taxon>Peptostreptococcales</taxon>
        <taxon>Peptostreptococcaceae</taxon>
        <taxon>Paraclostridium</taxon>
    </lineage>
</organism>
<gene>
    <name evidence="1" type="ORF">VN21_05835</name>
</gene>
<dbReference type="RefSeq" id="WP_046822455.1">
    <property type="nucleotide sequence ID" value="NZ_LBBT01000137.1"/>
</dbReference>
<proteinExistence type="predicted"/>